<sequence>MEKRNNAKQTIRFKINARGCLLGLEKSWGNFTQQDDIIEYILINILIPSVIYGKSISYISESPYLTWH</sequence>
<organism evidence="1">
    <name type="scientific">Cucumis melo</name>
    <name type="common">Muskmelon</name>
    <dbReference type="NCBI Taxonomy" id="3656"/>
    <lineage>
        <taxon>Eukaryota</taxon>
        <taxon>Viridiplantae</taxon>
        <taxon>Streptophyta</taxon>
        <taxon>Embryophyta</taxon>
        <taxon>Tracheophyta</taxon>
        <taxon>Spermatophyta</taxon>
        <taxon>Magnoliopsida</taxon>
        <taxon>eudicotyledons</taxon>
        <taxon>Gunneridae</taxon>
        <taxon>Pentapetalae</taxon>
        <taxon>rosids</taxon>
        <taxon>fabids</taxon>
        <taxon>Cucurbitales</taxon>
        <taxon>Cucurbitaceae</taxon>
        <taxon>Benincaseae</taxon>
        <taxon>Cucumis</taxon>
    </lineage>
</organism>
<proteinExistence type="predicted"/>
<dbReference type="EnsemblPlants" id="MELO3C031746.2.1">
    <property type="protein sequence ID" value="MELO3C031746.2.1"/>
    <property type="gene ID" value="MELO3C031746.2"/>
</dbReference>
<reference evidence="1" key="1">
    <citation type="submission" date="2023-03" db="UniProtKB">
        <authorList>
            <consortium name="EnsemblPlants"/>
        </authorList>
    </citation>
    <scope>IDENTIFICATION</scope>
</reference>
<dbReference type="AlphaFoldDB" id="A0A9I9EC98"/>
<name>A0A9I9EC98_CUCME</name>
<dbReference type="Gramene" id="MELO3C031746.2.1">
    <property type="protein sequence ID" value="MELO3C031746.2.1"/>
    <property type="gene ID" value="MELO3C031746.2"/>
</dbReference>
<protein>
    <submittedName>
        <fullName evidence="1">Uncharacterized protein</fullName>
    </submittedName>
</protein>
<evidence type="ECO:0000313" key="1">
    <source>
        <dbReference type="EnsemblPlants" id="MELO3C031746.2.1"/>
    </source>
</evidence>
<accession>A0A9I9EC98</accession>